<evidence type="ECO:0000313" key="10">
    <source>
        <dbReference type="Proteomes" id="UP000602905"/>
    </source>
</evidence>
<dbReference type="InterPro" id="IPR007111">
    <property type="entry name" value="NACHT_NTPase"/>
</dbReference>
<dbReference type="PROSITE" id="PS50294">
    <property type="entry name" value="WD_REPEATS_REGION"/>
    <property type="match status" value="10"/>
</dbReference>
<dbReference type="EMBL" id="JACYCD010000078">
    <property type="protein sequence ID" value="KAF8703117.1"/>
    <property type="molecule type" value="Genomic_DNA"/>
</dbReference>
<dbReference type="Gene3D" id="3.40.50.300">
    <property type="entry name" value="P-loop containing nucleotide triphosphate hydrolases"/>
    <property type="match status" value="1"/>
</dbReference>
<dbReference type="Pfam" id="PF24883">
    <property type="entry name" value="NPHP3_N"/>
    <property type="match status" value="1"/>
</dbReference>
<evidence type="ECO:0000256" key="1">
    <source>
        <dbReference type="ARBA" id="ARBA00022574"/>
    </source>
</evidence>
<dbReference type="InterPro" id="IPR036322">
    <property type="entry name" value="WD40_repeat_dom_sf"/>
</dbReference>
<dbReference type="Pfam" id="PF00400">
    <property type="entry name" value="WD40"/>
    <property type="match status" value="12"/>
</dbReference>
<dbReference type="PANTHER" id="PTHR19879">
    <property type="entry name" value="TRANSCRIPTION INITIATION FACTOR TFIID"/>
    <property type="match status" value="1"/>
</dbReference>
<evidence type="ECO:0000313" key="9">
    <source>
        <dbReference type="EMBL" id="KAF8703117.1"/>
    </source>
</evidence>
<dbReference type="GO" id="GO:0016740">
    <property type="term" value="F:transferase activity"/>
    <property type="evidence" value="ECO:0007669"/>
    <property type="project" value="UniProtKB-UniRule"/>
</dbReference>
<dbReference type="InterPro" id="IPR056154">
    <property type="entry name" value="Beta-prop_IFT140_1st"/>
</dbReference>
<feature type="repeat" description="WD" evidence="4">
    <location>
        <begin position="914"/>
        <end position="955"/>
    </location>
</feature>
<comment type="caution">
    <text evidence="9">The sequence shown here is derived from an EMBL/GenBank/DDBJ whole genome shotgun (WGS) entry which is preliminary data.</text>
</comment>
<keyword evidence="5" id="KW-0620">Polyamine biosynthesis</keyword>
<dbReference type="InterPro" id="IPR001680">
    <property type="entry name" value="WD40_rpt"/>
</dbReference>
<reference evidence="9" key="1">
    <citation type="submission" date="2020-09" db="EMBL/GenBank/DDBJ databases">
        <title>Comparative genome analyses of four rice-infecting Rhizoctonia solani isolates reveal extensive enrichment of homogalacturonan modification genes.</title>
        <authorList>
            <person name="Lee D.-Y."/>
            <person name="Jeon J."/>
            <person name="Kim K.-T."/>
            <person name="Cheong K."/>
            <person name="Song H."/>
            <person name="Choi G."/>
            <person name="Ko J."/>
            <person name="Opiyo S.O."/>
            <person name="Zuo S."/>
            <person name="Madhav S."/>
            <person name="Lee Y.-H."/>
            <person name="Wang G.-L."/>
        </authorList>
    </citation>
    <scope>NUCLEOTIDE SEQUENCE</scope>
    <source>
        <strain evidence="9">AG1-IA WGL</strain>
    </source>
</reference>
<dbReference type="PROSITE" id="PS00678">
    <property type="entry name" value="WD_REPEATS_1"/>
    <property type="match status" value="1"/>
</dbReference>
<dbReference type="InterPro" id="IPR015943">
    <property type="entry name" value="WD40/YVTN_repeat-like_dom_sf"/>
</dbReference>
<feature type="repeat" description="WD" evidence="4">
    <location>
        <begin position="1088"/>
        <end position="1120"/>
    </location>
</feature>
<dbReference type="PROSITE" id="PS51006">
    <property type="entry name" value="PABS_2"/>
    <property type="match status" value="1"/>
</dbReference>
<evidence type="ECO:0000256" key="5">
    <source>
        <dbReference type="PROSITE-ProRule" id="PRU00354"/>
    </source>
</evidence>
<feature type="repeat" description="WD" evidence="4">
    <location>
        <begin position="871"/>
        <end position="912"/>
    </location>
</feature>
<feature type="non-terminal residue" evidence="9">
    <location>
        <position position="1520"/>
    </location>
</feature>
<dbReference type="Pfam" id="PF23383">
    <property type="entry name" value="Beta-prop_IFT140_1st"/>
    <property type="match status" value="1"/>
</dbReference>
<feature type="compositionally biased region" description="Polar residues" evidence="6">
    <location>
        <begin position="1435"/>
        <end position="1452"/>
    </location>
</feature>
<dbReference type="InterPro" id="IPR020472">
    <property type="entry name" value="WD40_PAC1"/>
</dbReference>
<feature type="repeat" description="WD" evidence="4">
    <location>
        <begin position="1307"/>
        <end position="1348"/>
    </location>
</feature>
<feature type="region of interest" description="Disordered" evidence="6">
    <location>
        <begin position="25"/>
        <end position="97"/>
    </location>
</feature>
<name>A0A8H7HNN3_9AGAM</name>
<dbReference type="InterPro" id="IPR019775">
    <property type="entry name" value="WD40_repeat_CS"/>
</dbReference>
<organism evidence="9 10">
    <name type="scientific">Rhizoctonia solani</name>
    <dbReference type="NCBI Taxonomy" id="456999"/>
    <lineage>
        <taxon>Eukaryota</taxon>
        <taxon>Fungi</taxon>
        <taxon>Dikarya</taxon>
        <taxon>Basidiomycota</taxon>
        <taxon>Agaricomycotina</taxon>
        <taxon>Agaricomycetes</taxon>
        <taxon>Cantharellales</taxon>
        <taxon>Ceratobasidiaceae</taxon>
        <taxon>Rhizoctonia</taxon>
    </lineage>
</organism>
<feature type="compositionally biased region" description="Low complexity" evidence="6">
    <location>
        <begin position="85"/>
        <end position="97"/>
    </location>
</feature>
<dbReference type="GO" id="GO:0006596">
    <property type="term" value="P:polyamine biosynthetic process"/>
    <property type="evidence" value="ECO:0007669"/>
    <property type="project" value="UniProtKB-UniRule"/>
</dbReference>
<dbReference type="CDD" id="cd00200">
    <property type="entry name" value="WD40"/>
    <property type="match status" value="2"/>
</dbReference>
<feature type="repeat" description="WD" evidence="4">
    <location>
        <begin position="1175"/>
        <end position="1216"/>
    </location>
</feature>
<dbReference type="InterPro" id="IPR027417">
    <property type="entry name" value="P-loop_NTPase"/>
</dbReference>
<dbReference type="SUPFAM" id="SSF50978">
    <property type="entry name" value="WD40 repeat-like"/>
    <property type="match status" value="2"/>
</dbReference>
<keyword evidence="3" id="KW-0677">Repeat</keyword>
<dbReference type="OrthoDB" id="538223at2759"/>
<feature type="domain" description="NACHT" evidence="7">
    <location>
        <begin position="296"/>
        <end position="441"/>
    </location>
</feature>
<gene>
    <name evidence="9" type="ORF">RHS03_06220</name>
</gene>
<dbReference type="SUPFAM" id="SSF52540">
    <property type="entry name" value="P-loop containing nucleoside triphosphate hydrolases"/>
    <property type="match status" value="1"/>
</dbReference>
<feature type="repeat" description="WD" evidence="4">
    <location>
        <begin position="1218"/>
        <end position="1259"/>
    </location>
</feature>
<feature type="repeat" description="WD" evidence="4">
    <location>
        <begin position="1045"/>
        <end position="1080"/>
    </location>
</feature>
<evidence type="ECO:0000259" key="7">
    <source>
        <dbReference type="PROSITE" id="PS50837"/>
    </source>
</evidence>
<dbReference type="InterPro" id="IPR030374">
    <property type="entry name" value="PABS"/>
</dbReference>
<accession>A0A8H7HNN3</accession>
<evidence type="ECO:0000256" key="4">
    <source>
        <dbReference type="PROSITE-ProRule" id="PRU00221"/>
    </source>
</evidence>
<feature type="repeat" description="WD" evidence="4">
    <location>
        <begin position="1002"/>
        <end position="1043"/>
    </location>
</feature>
<keyword evidence="1 4" id="KW-0853">WD repeat</keyword>
<feature type="repeat" description="WD" evidence="4">
    <location>
        <begin position="1350"/>
        <end position="1391"/>
    </location>
</feature>
<evidence type="ECO:0000256" key="3">
    <source>
        <dbReference type="ARBA" id="ARBA00022737"/>
    </source>
</evidence>
<sequence>MSSAGKKKRFCNVIERLKDRFKGVFTSSSTSDVPTFTPSIHTDTQSSQAEPAIHKGTVPVASPSRLSDVDRTSAEMDPSDGAYETTDTAASTAPWSATTKPSALQTLTSTLRSLQESAVVFPPLQAAIGGLVSCVERIELSVTHHNEMVDLVTRLSSLSASLRRHMEASRSNEVSEFLEGKATSIEEQVAIIRNKQNREKTGYYRQAEQDEEDILRGYRRIAEILGDIQTEASLNMWHIAAEQRADSRLDALSPADSAVYNSLLSHEVNRRACTRNTRSQILLELDQWSLDQTKPNVFWMNGMAGTGKTTIAYTFARSLNDRGALGASFFCTRNSDECRDVGRIVPTIAHQLAQYSPSFRSALLRVLEREPRIKSQSIDSQYEKLIKEPLSKVKTKMTKGLVVVIDALDECNNPNGVGTILDVLFRIAPGLPLKFFVASRPEPDIRHRVEAQPEHSRSMCTLHDIEALLVQADIELYIRDELPDSVSESDLIQLANLSKNLFIYAATAIRYIRRKGTMVDQDRLEAILSSAPNLGSRHADIDELYTTILDAATDELEKDPEEQEQMRRILWTAVCAREPVDVDTLAALTGIKPTRADMLLQSLYSVLHVSGRKSKITTLHASFPDFMFDKARSTRFYCDEAKHSQLLGERCFKVMEDQLRFNICGLESSFVTDSQVENIEDRITRSIWPTLSYVAHYWGDHVVKSTPCDAVRKGLKDFLPYRLLFWMEVMSLKRTFGKGISMLSALKPWLTGESGSLDLMQSVNDSWIFVSKYAAGSVSQSTPHIYISALAFCHHASSVYKQYWGHTRGLLELKGSAMEKDQTELLATWPMHQNPRSISFSPDGSRFAVGFRGGTICIFHAHNGAVALGPFEGVTEQVNCVTFSPGGSLLASGFCDGTILVRDAHTGDLVYDFIKEHGGSVTSLCFSPDSKRILSGSLDKTTRMWDSSDGSLIPNSIKYHPFPVNCTTFSPDGKHIACGLNSDGFPIVVYDTFTGESLPLPFNSHPSLVHSISFSPNRRHLVTGHQSGDLRVWNLQDGTATHSPPQAHSETITSIGFSPLGDKLVTASEDGCVYVWHVENDYSDPFLLGTHGDKAFSASFSPDDTRIISCSYDHTIKMWNPLHPTSSHKVHRKVPIQAVLSVAISPDGSRIAAAGKDKSIYMFNVHDGTSALDPLVAHTGSIYSVAFSSDGKYIASGGGDCGICLWDGTNGKLLSGPLQAHIGSVRSVSFSNDSKRIVSASEDKTIRMWDVGDGTLTSTDLIGNHEGKVYSAVFSLDGKRVVSGCEDKKIRMWDSQTLSLVFDLFGSQQHQNRILSVTFSPDGGLIASGSYDGTICVFDSHSGDVVLGPLNAHQDTVTSITFSPDGNHLVSGSYDGSVRVWRVADGNPTCEPLQGHQGWVSSVAYSPDGAYIVSGSWDSRSRIQVWKAPGRGVMSDTSQYGSSTPDQRQLHSALSDGPTIGDDGWLRNRDSQLLFWVPPDILSPFPRLRGIYTIGPEGIFGVDYSRPLLLGLEWHRCYVG</sequence>
<dbReference type="PANTHER" id="PTHR19879:SF9">
    <property type="entry name" value="TRANSCRIPTION INITIATION FACTOR TFIID SUBUNIT 5"/>
    <property type="match status" value="1"/>
</dbReference>
<feature type="domain" description="PABS" evidence="8">
    <location>
        <begin position="1"/>
        <end position="48"/>
    </location>
</feature>
<feature type="compositionally biased region" description="Polar residues" evidence="6">
    <location>
        <begin position="25"/>
        <end position="49"/>
    </location>
</feature>
<dbReference type="PROSITE" id="PS50837">
    <property type="entry name" value="NACHT"/>
    <property type="match status" value="1"/>
</dbReference>
<evidence type="ECO:0000256" key="2">
    <source>
        <dbReference type="ARBA" id="ARBA00022679"/>
    </source>
</evidence>
<feature type="region of interest" description="Disordered" evidence="6">
    <location>
        <begin position="1434"/>
        <end position="1453"/>
    </location>
</feature>
<proteinExistence type="predicted"/>
<dbReference type="Proteomes" id="UP000602905">
    <property type="component" value="Unassembled WGS sequence"/>
</dbReference>
<evidence type="ECO:0000256" key="6">
    <source>
        <dbReference type="SAM" id="MobiDB-lite"/>
    </source>
</evidence>
<dbReference type="SMART" id="SM00320">
    <property type="entry name" value="WD40"/>
    <property type="match status" value="14"/>
</dbReference>
<comment type="caution">
    <text evidence="5">Lacks conserved residue(s) required for the propagation of feature annotation.</text>
</comment>
<feature type="repeat" description="WD" evidence="4">
    <location>
        <begin position="1393"/>
        <end position="1423"/>
    </location>
</feature>
<keyword evidence="2 5" id="KW-0808">Transferase</keyword>
<dbReference type="PROSITE" id="PS50082">
    <property type="entry name" value="WD_REPEATS_2"/>
    <property type="match status" value="11"/>
</dbReference>
<feature type="repeat" description="WD" evidence="4">
    <location>
        <begin position="1262"/>
        <end position="1303"/>
    </location>
</feature>
<dbReference type="Gene3D" id="2.130.10.10">
    <property type="entry name" value="YVTN repeat-like/Quinoprotein amine dehydrogenase"/>
    <property type="match status" value="4"/>
</dbReference>
<protein>
    <submittedName>
        <fullName evidence="9">WD domain, G-beta repeat</fullName>
    </submittedName>
</protein>
<dbReference type="InterPro" id="IPR056884">
    <property type="entry name" value="NPHP3-like_N"/>
</dbReference>
<dbReference type="PRINTS" id="PR00320">
    <property type="entry name" value="GPROTEINBRPT"/>
</dbReference>
<evidence type="ECO:0000259" key="8">
    <source>
        <dbReference type="PROSITE" id="PS51006"/>
    </source>
</evidence>